<reference evidence="1" key="1">
    <citation type="journal article" date="2015" name="Nature">
        <title>Complex archaea that bridge the gap between prokaryotes and eukaryotes.</title>
        <authorList>
            <person name="Spang A."/>
            <person name="Saw J.H."/>
            <person name="Jorgensen S.L."/>
            <person name="Zaremba-Niedzwiedzka K."/>
            <person name="Martijn J."/>
            <person name="Lind A.E."/>
            <person name="van Eijk R."/>
            <person name="Schleper C."/>
            <person name="Guy L."/>
            <person name="Ettema T.J."/>
        </authorList>
    </citation>
    <scope>NUCLEOTIDE SEQUENCE</scope>
</reference>
<proteinExistence type="predicted"/>
<organism evidence="1">
    <name type="scientific">marine sediment metagenome</name>
    <dbReference type="NCBI Taxonomy" id="412755"/>
    <lineage>
        <taxon>unclassified sequences</taxon>
        <taxon>metagenomes</taxon>
        <taxon>ecological metagenomes</taxon>
    </lineage>
</organism>
<dbReference type="AlphaFoldDB" id="A0A0F9CH09"/>
<dbReference type="EMBL" id="LAZR01033257">
    <property type="protein sequence ID" value="KKL48613.1"/>
    <property type="molecule type" value="Genomic_DNA"/>
</dbReference>
<protein>
    <submittedName>
        <fullName evidence="1">Uncharacterized protein</fullName>
    </submittedName>
</protein>
<gene>
    <name evidence="1" type="ORF">LCGC14_2323760</name>
</gene>
<name>A0A0F9CH09_9ZZZZ</name>
<comment type="caution">
    <text evidence="1">The sequence shown here is derived from an EMBL/GenBank/DDBJ whole genome shotgun (WGS) entry which is preliminary data.</text>
</comment>
<accession>A0A0F9CH09</accession>
<evidence type="ECO:0000313" key="1">
    <source>
        <dbReference type="EMBL" id="KKL48613.1"/>
    </source>
</evidence>
<sequence length="260" mass="27210">MAGEAQEAVQLAVVPIDFQLSLDSSDEAALICVPHGRNAQYKVSSVGFTVGVVGSGALTLAVEWRDALLTGSGLVTAMAAYSVTNVTTTRVFDADDTSVANMADVLGTLIADLTAGLPLPKYTVTNVTRSLTYNEGAADAALTADQIGQIIDDIDDGRIVNVVQTEGTPTDRTFDADSTNEAELADIISVLHRDLTPTTTLVTGENGVNQGIEGYVSLWDGGLILDQGDLLNCEITNSAGTDKEGFSIIVEFQVLRHSGS</sequence>